<dbReference type="InterPro" id="IPR050556">
    <property type="entry name" value="Type_II_TA_system_RNase"/>
</dbReference>
<dbReference type="RefSeq" id="WP_104521269.1">
    <property type="nucleotide sequence ID" value="NZ_NHRY01000239.1"/>
</dbReference>
<evidence type="ECO:0000259" key="9">
    <source>
        <dbReference type="Pfam" id="PF01850"/>
    </source>
</evidence>
<reference evidence="10 11" key="1">
    <citation type="journal article" date="2018" name="Arch. Microbiol.">
        <title>New insights into the metabolic potential of the phototrophic purple bacterium Rhodopila globiformis DSM 161(T) from its draft genome sequence and evidence for a vanadium-dependent nitrogenase.</title>
        <authorList>
            <person name="Imhoff J.F."/>
            <person name="Rahn T."/>
            <person name="Kunzel S."/>
            <person name="Neulinger S.C."/>
        </authorList>
    </citation>
    <scope>NUCLEOTIDE SEQUENCE [LARGE SCALE GENOMIC DNA]</scope>
    <source>
        <strain evidence="10 11">DSM 161</strain>
    </source>
</reference>
<dbReference type="GO" id="GO:0016787">
    <property type="term" value="F:hydrolase activity"/>
    <property type="evidence" value="ECO:0007669"/>
    <property type="project" value="UniProtKB-KW"/>
</dbReference>
<feature type="binding site" evidence="8">
    <location>
        <position position="101"/>
    </location>
    <ligand>
        <name>Mg(2+)</name>
        <dbReference type="ChEBI" id="CHEBI:18420"/>
    </ligand>
</feature>
<comment type="caution">
    <text evidence="10">The sequence shown here is derived from an EMBL/GenBank/DDBJ whole genome shotgun (WGS) entry which is preliminary data.</text>
</comment>
<keyword evidence="5 8" id="KW-0378">Hydrolase</keyword>
<dbReference type="InterPro" id="IPR029060">
    <property type="entry name" value="PIN-like_dom_sf"/>
</dbReference>
<dbReference type="GO" id="GO:0090729">
    <property type="term" value="F:toxin activity"/>
    <property type="evidence" value="ECO:0007669"/>
    <property type="project" value="UniProtKB-KW"/>
</dbReference>
<keyword evidence="2 8" id="KW-1277">Toxin-antitoxin system</keyword>
<comment type="function">
    <text evidence="8">Toxic component of a toxin-antitoxin (TA) system. An RNase.</text>
</comment>
<dbReference type="OrthoDB" id="32625at2"/>
<name>A0A2S6N255_RHOGL</name>
<dbReference type="Pfam" id="PF01850">
    <property type="entry name" value="PIN"/>
    <property type="match status" value="1"/>
</dbReference>
<evidence type="ECO:0000256" key="5">
    <source>
        <dbReference type="ARBA" id="ARBA00022801"/>
    </source>
</evidence>
<dbReference type="PANTHER" id="PTHR33653:SF1">
    <property type="entry name" value="RIBONUCLEASE VAPC2"/>
    <property type="match status" value="1"/>
</dbReference>
<evidence type="ECO:0000256" key="7">
    <source>
        <dbReference type="ARBA" id="ARBA00038093"/>
    </source>
</evidence>
<feature type="domain" description="PIN" evidence="9">
    <location>
        <begin position="2"/>
        <end position="126"/>
    </location>
</feature>
<accession>A0A2S6N255</accession>
<evidence type="ECO:0000256" key="6">
    <source>
        <dbReference type="ARBA" id="ARBA00022842"/>
    </source>
</evidence>
<keyword evidence="6 8" id="KW-0460">Magnesium</keyword>
<dbReference type="EC" id="3.1.-.-" evidence="8"/>
<sequence length="131" mass="13921">MIVADTSALIAILRREPEADDFLRIIVRSGSCLVLSVSVMEASMVLAGRDGDDTSWLGLDQLIARAGIDVVAQDRLLTGIARDAFLRFGKGRHPAGLNMGDCASYALAQSRGLPLLFKGNDFSKTDVVAAA</sequence>
<evidence type="ECO:0000256" key="1">
    <source>
        <dbReference type="ARBA" id="ARBA00001946"/>
    </source>
</evidence>
<comment type="cofactor">
    <cofactor evidence="1 8">
        <name>Mg(2+)</name>
        <dbReference type="ChEBI" id="CHEBI:18420"/>
    </cofactor>
</comment>
<dbReference type="InterPro" id="IPR022907">
    <property type="entry name" value="VapC_family"/>
</dbReference>
<dbReference type="GO" id="GO:0000287">
    <property type="term" value="F:magnesium ion binding"/>
    <property type="evidence" value="ECO:0007669"/>
    <property type="project" value="UniProtKB-UniRule"/>
</dbReference>
<evidence type="ECO:0000256" key="2">
    <source>
        <dbReference type="ARBA" id="ARBA00022649"/>
    </source>
</evidence>
<proteinExistence type="inferred from homology"/>
<dbReference type="Gene3D" id="3.40.50.1010">
    <property type="entry name" value="5'-nuclease"/>
    <property type="match status" value="1"/>
</dbReference>
<keyword evidence="3 8" id="KW-0540">Nuclease</keyword>
<gene>
    <name evidence="8" type="primary">vapC</name>
    <name evidence="10" type="ORF">CCS01_23565</name>
</gene>
<keyword evidence="11" id="KW-1185">Reference proteome</keyword>
<evidence type="ECO:0000313" key="11">
    <source>
        <dbReference type="Proteomes" id="UP000239724"/>
    </source>
</evidence>
<dbReference type="GO" id="GO:0004540">
    <property type="term" value="F:RNA nuclease activity"/>
    <property type="evidence" value="ECO:0007669"/>
    <property type="project" value="InterPro"/>
</dbReference>
<feature type="binding site" evidence="8">
    <location>
        <position position="5"/>
    </location>
    <ligand>
        <name>Mg(2+)</name>
        <dbReference type="ChEBI" id="CHEBI:18420"/>
    </ligand>
</feature>
<keyword evidence="8" id="KW-0800">Toxin</keyword>
<dbReference type="CDD" id="cd09871">
    <property type="entry name" value="PIN_MtVapC28-VapC30-like"/>
    <property type="match status" value="1"/>
</dbReference>
<dbReference type="HAMAP" id="MF_00265">
    <property type="entry name" value="VapC_Nob1"/>
    <property type="match status" value="1"/>
</dbReference>
<dbReference type="InterPro" id="IPR002716">
    <property type="entry name" value="PIN_dom"/>
</dbReference>
<evidence type="ECO:0000256" key="4">
    <source>
        <dbReference type="ARBA" id="ARBA00022723"/>
    </source>
</evidence>
<dbReference type="PANTHER" id="PTHR33653">
    <property type="entry name" value="RIBONUCLEASE VAPC2"/>
    <property type="match status" value="1"/>
</dbReference>
<keyword evidence="4 8" id="KW-0479">Metal-binding</keyword>
<evidence type="ECO:0000313" key="10">
    <source>
        <dbReference type="EMBL" id="PPQ28678.1"/>
    </source>
</evidence>
<organism evidence="10 11">
    <name type="scientific">Rhodopila globiformis</name>
    <name type="common">Rhodopseudomonas globiformis</name>
    <dbReference type="NCBI Taxonomy" id="1071"/>
    <lineage>
        <taxon>Bacteria</taxon>
        <taxon>Pseudomonadati</taxon>
        <taxon>Pseudomonadota</taxon>
        <taxon>Alphaproteobacteria</taxon>
        <taxon>Acetobacterales</taxon>
        <taxon>Acetobacteraceae</taxon>
        <taxon>Rhodopila</taxon>
    </lineage>
</organism>
<evidence type="ECO:0000256" key="3">
    <source>
        <dbReference type="ARBA" id="ARBA00022722"/>
    </source>
</evidence>
<dbReference type="Proteomes" id="UP000239724">
    <property type="component" value="Unassembled WGS sequence"/>
</dbReference>
<protein>
    <recommendedName>
        <fullName evidence="8">Ribonuclease VapC</fullName>
        <shortName evidence="8">RNase VapC</shortName>
        <ecNumber evidence="8">3.1.-.-</ecNumber>
    </recommendedName>
    <alternativeName>
        <fullName evidence="8">Toxin VapC</fullName>
    </alternativeName>
</protein>
<dbReference type="AlphaFoldDB" id="A0A2S6N255"/>
<dbReference type="SUPFAM" id="SSF88723">
    <property type="entry name" value="PIN domain-like"/>
    <property type="match status" value="1"/>
</dbReference>
<comment type="similarity">
    <text evidence="7 8">Belongs to the PINc/VapC protein family.</text>
</comment>
<dbReference type="EMBL" id="NHRY01000239">
    <property type="protein sequence ID" value="PPQ28678.1"/>
    <property type="molecule type" value="Genomic_DNA"/>
</dbReference>
<evidence type="ECO:0000256" key="8">
    <source>
        <dbReference type="HAMAP-Rule" id="MF_00265"/>
    </source>
</evidence>